<evidence type="ECO:0000313" key="2">
    <source>
        <dbReference type="EMBL" id="MBM6920404.1"/>
    </source>
</evidence>
<dbReference type="AlphaFoldDB" id="A0A938X866"/>
<reference evidence="2" key="1">
    <citation type="submission" date="2020-08" db="EMBL/GenBank/DDBJ databases">
        <authorList>
            <person name="Cejkova D."/>
            <person name="Kubasova T."/>
            <person name="Jahodarova E."/>
            <person name="Rychlik I."/>
        </authorList>
    </citation>
    <scope>NUCLEOTIDE SEQUENCE</scope>
    <source>
        <strain evidence="2">An559</strain>
    </source>
</reference>
<gene>
    <name evidence="2" type="ORF">H6A12_04440</name>
</gene>
<accession>A0A938X866</accession>
<keyword evidence="1" id="KW-0812">Transmembrane</keyword>
<keyword evidence="3" id="KW-1185">Reference proteome</keyword>
<organism evidence="2 3">
    <name type="scientific">Merdimmobilis hominis</name>
    <dbReference type="NCBI Taxonomy" id="2897707"/>
    <lineage>
        <taxon>Bacteria</taxon>
        <taxon>Bacillati</taxon>
        <taxon>Bacillota</taxon>
        <taxon>Clostridia</taxon>
        <taxon>Eubacteriales</taxon>
        <taxon>Oscillospiraceae</taxon>
        <taxon>Merdimmobilis</taxon>
    </lineage>
</organism>
<keyword evidence="1" id="KW-1133">Transmembrane helix</keyword>
<dbReference type="Proteomes" id="UP000774750">
    <property type="component" value="Unassembled WGS sequence"/>
</dbReference>
<reference evidence="2" key="2">
    <citation type="journal article" date="2021" name="Sci. Rep.">
        <title>The distribution of antibiotic resistance genes in chicken gut microbiota commensals.</title>
        <authorList>
            <person name="Juricova H."/>
            <person name="Matiasovicova J."/>
            <person name="Kubasova T."/>
            <person name="Cejkova D."/>
            <person name="Rychlik I."/>
        </authorList>
    </citation>
    <scope>NUCLEOTIDE SEQUENCE</scope>
    <source>
        <strain evidence="2">An559</strain>
    </source>
</reference>
<feature type="transmembrane region" description="Helical" evidence="1">
    <location>
        <begin position="377"/>
        <end position="396"/>
    </location>
</feature>
<protein>
    <submittedName>
        <fullName evidence="2">DUF2974 domain-containing protein</fullName>
    </submittedName>
</protein>
<sequence>MTDAQYQKANICALLNEILYLGFPGAQDGDTIEDIINMIGSNNAYASYREKPEYQILKENIDLIGEYEIGNQSSKMDGFNSGTYACTFEDPDTGKIYVVYRGTGDGEWLDNGAGMTQISTPQQEEAARYFDYVMEHNGWNASDNITVTGHSKGGNKSQYVTMNAEYRDYIDECYSLDGQGFSPEAIAEMKRRYGEDGYREAIEKMYSINGENDYVNVLGEKIVPDDHTFYIKTPAKDGDFVAGHDLKYFFAVRDENGDPVFVDGKQQFGGEMNPSATERGQLSLTAEELSKALMMLPPDKRDDVAKLIMQIMESSEGGSISITGEQLTVENVIGAIVTGTPTILFTLITTPEGRDFLATYGGMLLEAAYEKLGPVKMIGIAAVIIVFSPVIIRVTAMVYKILTFIDVVLDVLDRLKDLAEDLKQFMRQVCNDVKMAYESFLTGRKVKNPSASYQPGNEILLNVSQLRMIAGKLRQVQNRIIALDSDLNRLRRDQEWYEFFNKAAIGAIDFLYVGYDYDLAKCISYLDRVADMFEQTEQKLNSAARQY</sequence>
<dbReference type="Pfam" id="PF11187">
    <property type="entry name" value="Mbeg1-like"/>
    <property type="match status" value="1"/>
</dbReference>
<dbReference type="SUPFAM" id="SSF53474">
    <property type="entry name" value="alpha/beta-Hydrolases"/>
    <property type="match status" value="1"/>
</dbReference>
<name>A0A938X866_9FIRM</name>
<keyword evidence="1" id="KW-0472">Membrane</keyword>
<comment type="caution">
    <text evidence="2">The sequence shown here is derived from an EMBL/GenBank/DDBJ whole genome shotgun (WGS) entry which is preliminary data.</text>
</comment>
<dbReference type="EMBL" id="JACJKY010000005">
    <property type="protein sequence ID" value="MBM6920404.1"/>
    <property type="molecule type" value="Genomic_DNA"/>
</dbReference>
<dbReference type="InterPro" id="IPR024499">
    <property type="entry name" value="Mbeg1-like"/>
</dbReference>
<evidence type="ECO:0000256" key="1">
    <source>
        <dbReference type="SAM" id="Phobius"/>
    </source>
</evidence>
<dbReference type="RefSeq" id="WP_204445213.1">
    <property type="nucleotide sequence ID" value="NZ_JACJKY010000005.1"/>
</dbReference>
<evidence type="ECO:0000313" key="3">
    <source>
        <dbReference type="Proteomes" id="UP000774750"/>
    </source>
</evidence>
<dbReference type="InterPro" id="IPR029058">
    <property type="entry name" value="AB_hydrolase_fold"/>
</dbReference>
<proteinExistence type="predicted"/>